<accession>A0A7C8IEL0</accession>
<keyword evidence="3" id="KW-1185">Reference proteome</keyword>
<sequence>MEASSQTLSTCSNCYHLPRTISPFEMLSTCEYASFNHAPHHAPRPGTAGYLRHQKFTSSIPSLTYSTFTADCIPSRTTSASQEFTTRAHQDYGIPHLTKTPWEQERHKRNSIRRRRKLDYPLPGHIFKRLPREVYDCVVEQLEQLHFGQDEACPSCYLKDLYNLSLTSRAWDRATTLQMYRKVWVLTNEDAPKMPKLKIRGTSRLKLLRRTLRGRPAWAQHVRELNMSDFQVLYQNASIEREEIVNLVASLVMACPNLERLVGFHVPYTHVYDRLSHALSTRTKLKERVWLLAENEDLDLYEDEEEDPTSMYYQAERDPTERFLELNSNHSNLTTLILHQEQADPTIPLTFRAVIGSLRQFPVLRHLSISGLSATCFTNLALNALPLNLQSLRLQDLPGINDKGLQRFASSRLSTSLSSLMLINLEISDLVTVSKFMSAHLRSLQRFSLSQYATPSLPTDAPIPELKSDSLTYVHWELRSQAILSPPHPYAFSHLDTASIYPTDQEPPSCLATSTLATNILASNFPSLRSIRAPHDPQGALQALCHPLATALLPSDTTLVASIPRTSITRSDSTATSTSSSLHSPRSPPRSDSPMSSTSSFTHHPPTSSKPLSLPLPLPLHTPTPLRSRLAAQSRILAGRRAPNMQFRVTDAKGRLRIDKRLGGYIGDVRSGIAYELRPDRSRVVVGAPDAEPSAEYGVDDDGGENEWIAGVGDVVGEWEIVGGRTGAGCGHVASGSASMGRVRVGDMF</sequence>
<evidence type="ECO:0000256" key="1">
    <source>
        <dbReference type="SAM" id="MobiDB-lite"/>
    </source>
</evidence>
<dbReference type="InterPro" id="IPR032675">
    <property type="entry name" value="LRR_dom_sf"/>
</dbReference>
<evidence type="ECO:0008006" key="4">
    <source>
        <dbReference type="Google" id="ProtNLM"/>
    </source>
</evidence>
<gene>
    <name evidence="2" type="ORF">BDV95DRAFT_38823</name>
</gene>
<proteinExistence type="predicted"/>
<comment type="caution">
    <text evidence="2">The sequence shown here is derived from an EMBL/GenBank/DDBJ whole genome shotgun (WGS) entry which is preliminary data.</text>
</comment>
<reference evidence="2 3" key="1">
    <citation type="submission" date="2020-01" db="EMBL/GenBank/DDBJ databases">
        <authorList>
            <consortium name="DOE Joint Genome Institute"/>
            <person name="Haridas S."/>
            <person name="Albert R."/>
            <person name="Binder M."/>
            <person name="Bloem J."/>
            <person name="Labutti K."/>
            <person name="Salamov A."/>
            <person name="Andreopoulos B."/>
            <person name="Baker S.E."/>
            <person name="Barry K."/>
            <person name="Bills G."/>
            <person name="Bluhm B.H."/>
            <person name="Cannon C."/>
            <person name="Castanera R."/>
            <person name="Culley D.E."/>
            <person name="Daum C."/>
            <person name="Ezra D."/>
            <person name="Gonzalez J.B."/>
            <person name="Henrissat B."/>
            <person name="Kuo A."/>
            <person name="Liang C."/>
            <person name="Lipzen A."/>
            <person name="Lutzoni F."/>
            <person name="Magnuson J."/>
            <person name="Mondo S."/>
            <person name="Nolan M."/>
            <person name="Ohm R."/>
            <person name="Pangilinan J."/>
            <person name="Park H.-J.H."/>
            <person name="Ramirez L."/>
            <person name="Alfaro M."/>
            <person name="Sun H."/>
            <person name="Tritt A."/>
            <person name="Yoshinaga Y."/>
            <person name="Zwiers L.-H.L."/>
            <person name="Turgeon B.G."/>
            <person name="Goodwin S.B."/>
            <person name="Spatafora J.W."/>
            <person name="Crous P.W."/>
            <person name="Grigoriev I.V."/>
        </authorList>
    </citation>
    <scope>NUCLEOTIDE SEQUENCE [LARGE SCALE GENOMIC DNA]</scope>
    <source>
        <strain evidence="2 3">CBS 611.86</strain>
    </source>
</reference>
<dbReference type="SUPFAM" id="SSF52058">
    <property type="entry name" value="L domain-like"/>
    <property type="match status" value="1"/>
</dbReference>
<dbReference type="OrthoDB" id="3210378at2759"/>
<dbReference type="EMBL" id="JAADJZ010000010">
    <property type="protein sequence ID" value="KAF2872210.1"/>
    <property type="molecule type" value="Genomic_DNA"/>
</dbReference>
<organism evidence="2 3">
    <name type="scientific">Massariosphaeria phaeospora</name>
    <dbReference type="NCBI Taxonomy" id="100035"/>
    <lineage>
        <taxon>Eukaryota</taxon>
        <taxon>Fungi</taxon>
        <taxon>Dikarya</taxon>
        <taxon>Ascomycota</taxon>
        <taxon>Pezizomycotina</taxon>
        <taxon>Dothideomycetes</taxon>
        <taxon>Pleosporomycetidae</taxon>
        <taxon>Pleosporales</taxon>
        <taxon>Pleosporales incertae sedis</taxon>
        <taxon>Massariosphaeria</taxon>
    </lineage>
</organism>
<protein>
    <recommendedName>
        <fullName evidence="4">F-box domain-containing protein</fullName>
    </recommendedName>
</protein>
<feature type="compositionally biased region" description="Low complexity" evidence="1">
    <location>
        <begin position="568"/>
        <end position="613"/>
    </location>
</feature>
<evidence type="ECO:0000313" key="2">
    <source>
        <dbReference type="EMBL" id="KAF2872210.1"/>
    </source>
</evidence>
<dbReference type="AlphaFoldDB" id="A0A7C8IEL0"/>
<dbReference type="Proteomes" id="UP000481861">
    <property type="component" value="Unassembled WGS sequence"/>
</dbReference>
<feature type="region of interest" description="Disordered" evidence="1">
    <location>
        <begin position="568"/>
        <end position="621"/>
    </location>
</feature>
<evidence type="ECO:0000313" key="3">
    <source>
        <dbReference type="Proteomes" id="UP000481861"/>
    </source>
</evidence>
<dbReference type="Gene3D" id="3.80.10.10">
    <property type="entry name" value="Ribonuclease Inhibitor"/>
    <property type="match status" value="1"/>
</dbReference>
<name>A0A7C8IEL0_9PLEO</name>